<evidence type="ECO:0000313" key="3">
    <source>
        <dbReference type="Proteomes" id="UP000509418"/>
    </source>
</evidence>
<feature type="compositionally biased region" description="Low complexity" evidence="1">
    <location>
        <begin position="182"/>
        <end position="199"/>
    </location>
</feature>
<organism evidence="2 3">
    <name type="scientific">Streptomyces chartreusis</name>
    <dbReference type="NCBI Taxonomy" id="1969"/>
    <lineage>
        <taxon>Bacteria</taxon>
        <taxon>Bacillati</taxon>
        <taxon>Actinomycetota</taxon>
        <taxon>Actinomycetes</taxon>
        <taxon>Kitasatosporales</taxon>
        <taxon>Streptomycetaceae</taxon>
        <taxon>Streptomyces</taxon>
    </lineage>
</organism>
<keyword evidence="3" id="KW-1185">Reference proteome</keyword>
<evidence type="ECO:0000256" key="1">
    <source>
        <dbReference type="SAM" id="MobiDB-lite"/>
    </source>
</evidence>
<feature type="region of interest" description="Disordered" evidence="1">
    <location>
        <begin position="178"/>
        <end position="199"/>
    </location>
</feature>
<feature type="compositionally biased region" description="Low complexity" evidence="1">
    <location>
        <begin position="22"/>
        <end position="48"/>
    </location>
</feature>
<dbReference type="AlphaFoldDB" id="A0A7H8TBN7"/>
<protein>
    <submittedName>
        <fullName evidence="2">Uncharacterized protein</fullName>
    </submittedName>
</protein>
<dbReference type="RefSeq" id="WP_176576432.1">
    <property type="nucleotide sequence ID" value="NZ_CBDRGH010000036.1"/>
</dbReference>
<proteinExistence type="predicted"/>
<accession>A0A7H8TBN7</accession>
<sequence length="199" mass="21485">MSETDILYRPWGIVTSEFWERPQTTQQPAPVASPQQPYSSSGPASSDDGSPEVPAAYRDGILQVTSAFSSRDPQVLRSAQVEAERLDQAMTAEYGEHDLRTISVREMRGWLAHLTGEHETASRWYLHTVGLLSSVLGTSDDRTRASAKRAVATWLSIADQAVAKGLAPTILAMAEEVEGKESSSANAVRRRANAGASAA</sequence>
<evidence type="ECO:0000313" key="2">
    <source>
        <dbReference type="EMBL" id="QKZ20372.1"/>
    </source>
</evidence>
<gene>
    <name evidence="2" type="ORF">HUT05_25285</name>
</gene>
<reference evidence="2 3" key="1">
    <citation type="submission" date="2020-06" db="EMBL/GenBank/DDBJ databases">
        <title>Genome mining for natural products.</title>
        <authorList>
            <person name="Zhang B."/>
            <person name="Shi J."/>
            <person name="Ge H."/>
        </authorList>
    </citation>
    <scope>NUCLEOTIDE SEQUENCE [LARGE SCALE GENOMIC DNA]</scope>
    <source>
        <strain evidence="2 3">NA02069</strain>
    </source>
</reference>
<feature type="region of interest" description="Disordered" evidence="1">
    <location>
        <begin position="19"/>
        <end position="54"/>
    </location>
</feature>
<dbReference type="Proteomes" id="UP000509418">
    <property type="component" value="Chromosome"/>
</dbReference>
<name>A0A7H8TBN7_STRCX</name>
<dbReference type="EMBL" id="CP056041">
    <property type="protein sequence ID" value="QKZ20372.1"/>
    <property type="molecule type" value="Genomic_DNA"/>
</dbReference>